<feature type="compositionally biased region" description="Low complexity" evidence="1">
    <location>
        <begin position="233"/>
        <end position="242"/>
    </location>
</feature>
<proteinExistence type="predicted"/>
<dbReference type="Proteomes" id="UP000027265">
    <property type="component" value="Unassembled WGS sequence"/>
</dbReference>
<evidence type="ECO:0000313" key="3">
    <source>
        <dbReference type="Proteomes" id="UP000027265"/>
    </source>
</evidence>
<keyword evidence="3" id="KW-1185">Reference proteome</keyword>
<feature type="region of interest" description="Disordered" evidence="1">
    <location>
        <begin position="1"/>
        <end position="302"/>
    </location>
</feature>
<dbReference type="EMBL" id="KL197721">
    <property type="protein sequence ID" value="KDQ56677.1"/>
    <property type="molecule type" value="Genomic_DNA"/>
</dbReference>
<sequence length="874" mass="96385">MNGYNSYPPDYRSTVPSPPLHPRGPQRPPTRSPHPAQNASPSLYPSFPMPMPSPVTSPGPQPPPLPSRPSLPLRPPVHGAPSLRPPPRSPMPPNYQRPPLPPRPPQVASSPSFSPPPHREVEQPQPGYPAYPPPYPHTELSPPPPPPRDVAPPPPPPQPDFPAHPPVYSPTEFSPPHSPPPQEQSQPPPPVSSEQYYPGPPPVPPPRRGPSQVYEDMTPSDPRQFAGNGATHPPAYSPTTLSPSPPPNPPPNHSPTVTSEQDLPPVSHNGTGEPSEGWETSANGEPHANISPPPQFEDTMPSEDIDFEGTLMICPKRVKITWGARFVIPAVPEFEICAHCYVEHIHPSSLRDQVRMRSEDRDPGGTACDFNTPRILNLWRHACEAGDLNPVLMYIQHRKKIPDCSGEGGTGGGRGVRWFTTVTPMKEFQVCEACFEDQILATQFSAQFRPSPLQPAAGEKWVCGLSCLFIQKALEAHSKYDDQWNQFFQAVAFKYAGMSPCPGTNAVQPQSRRWWTPRKQITGMVICDACYHDHIAFSSYANEFMQRVVTRQDGTGNSWSCDLADWKIKLAWNLMNDNKAPFEQWREAATVVLTFPPCTANGLVNSSWYVLPGCDNFFVCPACYHCLLRANRFGDHFALHHDPPGTTRVCSFERTSGRFVTYIHKLGAAADLDQFSVLSSYIRTYADIPPCPKSNEVKGRRWWGVERGFLACEECHHDVIASSSLESSLTYHGFQATNAAPCELYSPRMRKIWAEACAMNDLSYFITASQQRAQAYKDFTEACSFELGMMRIRSQTNMTNMMAGLMMTGSDNIVAAAQGPGAHSYWVDGQGGRHATSSGAEGANLFQAGMTGSTINVGGMQRVALLEARWKALE</sequence>
<feature type="compositionally biased region" description="Pro residues" evidence="1">
    <location>
        <begin position="47"/>
        <end position="75"/>
    </location>
</feature>
<evidence type="ECO:0000313" key="2">
    <source>
        <dbReference type="EMBL" id="KDQ56677.1"/>
    </source>
</evidence>
<evidence type="ECO:0000256" key="1">
    <source>
        <dbReference type="SAM" id="MobiDB-lite"/>
    </source>
</evidence>
<feature type="compositionally biased region" description="Pro residues" evidence="1">
    <location>
        <begin position="243"/>
        <end position="253"/>
    </location>
</feature>
<dbReference type="HOGENOM" id="CLU_011640_0_0_1"/>
<protein>
    <submittedName>
        <fullName evidence="2">Uncharacterized protein</fullName>
    </submittedName>
</protein>
<dbReference type="InParanoid" id="A0A067PZJ0"/>
<gene>
    <name evidence="2" type="ORF">JAAARDRAFT_36168</name>
</gene>
<feature type="compositionally biased region" description="Pro residues" evidence="1">
    <location>
        <begin position="198"/>
        <end position="208"/>
    </location>
</feature>
<accession>A0A067PZJ0</accession>
<feature type="compositionally biased region" description="Pro residues" evidence="1">
    <location>
        <begin position="83"/>
        <end position="105"/>
    </location>
</feature>
<dbReference type="STRING" id="933084.A0A067PZJ0"/>
<feature type="compositionally biased region" description="Pro residues" evidence="1">
    <location>
        <begin position="176"/>
        <end position="191"/>
    </location>
</feature>
<reference evidence="3" key="1">
    <citation type="journal article" date="2014" name="Proc. Natl. Acad. Sci. U.S.A.">
        <title>Extensive sampling of basidiomycete genomes demonstrates inadequacy of the white-rot/brown-rot paradigm for wood decay fungi.</title>
        <authorList>
            <person name="Riley R."/>
            <person name="Salamov A.A."/>
            <person name="Brown D.W."/>
            <person name="Nagy L.G."/>
            <person name="Floudas D."/>
            <person name="Held B.W."/>
            <person name="Levasseur A."/>
            <person name="Lombard V."/>
            <person name="Morin E."/>
            <person name="Otillar R."/>
            <person name="Lindquist E.A."/>
            <person name="Sun H."/>
            <person name="LaButti K.M."/>
            <person name="Schmutz J."/>
            <person name="Jabbour D."/>
            <person name="Luo H."/>
            <person name="Baker S.E."/>
            <person name="Pisabarro A.G."/>
            <person name="Walton J.D."/>
            <person name="Blanchette R.A."/>
            <person name="Henrissat B."/>
            <person name="Martin F."/>
            <person name="Cullen D."/>
            <person name="Hibbett D.S."/>
            <person name="Grigoriev I.V."/>
        </authorList>
    </citation>
    <scope>NUCLEOTIDE SEQUENCE [LARGE SCALE GENOMIC DNA]</scope>
    <source>
        <strain evidence="3">MUCL 33604</strain>
    </source>
</reference>
<organism evidence="2 3">
    <name type="scientific">Jaapia argillacea MUCL 33604</name>
    <dbReference type="NCBI Taxonomy" id="933084"/>
    <lineage>
        <taxon>Eukaryota</taxon>
        <taxon>Fungi</taxon>
        <taxon>Dikarya</taxon>
        <taxon>Basidiomycota</taxon>
        <taxon>Agaricomycotina</taxon>
        <taxon>Agaricomycetes</taxon>
        <taxon>Agaricomycetidae</taxon>
        <taxon>Jaapiales</taxon>
        <taxon>Jaapiaceae</taxon>
        <taxon>Jaapia</taxon>
    </lineage>
</organism>
<feature type="compositionally biased region" description="Polar residues" evidence="1">
    <location>
        <begin position="268"/>
        <end position="283"/>
    </location>
</feature>
<feature type="compositionally biased region" description="Pro residues" evidence="1">
    <location>
        <begin position="16"/>
        <end position="32"/>
    </location>
</feature>
<name>A0A067PZJ0_9AGAM</name>
<dbReference type="OrthoDB" id="3231406at2759"/>
<feature type="compositionally biased region" description="Pro residues" evidence="1">
    <location>
        <begin position="126"/>
        <end position="168"/>
    </location>
</feature>
<dbReference type="AlphaFoldDB" id="A0A067PZJ0"/>